<proteinExistence type="predicted"/>
<keyword evidence="2" id="KW-0812">Transmembrane</keyword>
<keyword evidence="4" id="KW-0456">Lyase</keyword>
<protein>
    <submittedName>
        <fullName evidence="4">Polysaccharide lyase family 14 protein</fullName>
    </submittedName>
</protein>
<dbReference type="GO" id="GO:0016829">
    <property type="term" value="F:lyase activity"/>
    <property type="evidence" value="ECO:0007669"/>
    <property type="project" value="UniProtKB-KW"/>
</dbReference>
<dbReference type="EMBL" id="JACAZI010000021">
    <property type="protein sequence ID" value="KAF7338098.1"/>
    <property type="molecule type" value="Genomic_DNA"/>
</dbReference>
<dbReference type="InterPro" id="IPR048958">
    <property type="entry name" value="Polysacc_lyase_14"/>
</dbReference>
<evidence type="ECO:0000313" key="5">
    <source>
        <dbReference type="Proteomes" id="UP000620124"/>
    </source>
</evidence>
<comment type="caution">
    <text evidence="4">The sequence shown here is derived from an EMBL/GenBank/DDBJ whole genome shotgun (WGS) entry which is preliminary data.</text>
</comment>
<dbReference type="Proteomes" id="UP000620124">
    <property type="component" value="Unassembled WGS sequence"/>
</dbReference>
<name>A0A8H7CJY0_9AGAR</name>
<gene>
    <name evidence="4" type="ORF">MVEN_02034500</name>
</gene>
<accession>A0A8H7CJY0</accession>
<evidence type="ECO:0000256" key="2">
    <source>
        <dbReference type="SAM" id="Phobius"/>
    </source>
</evidence>
<evidence type="ECO:0000313" key="4">
    <source>
        <dbReference type="EMBL" id="KAF7338098.1"/>
    </source>
</evidence>
<feature type="domain" description="Polysaccharide lyase 14" evidence="3">
    <location>
        <begin position="256"/>
        <end position="477"/>
    </location>
</feature>
<evidence type="ECO:0000256" key="1">
    <source>
        <dbReference type="SAM" id="MobiDB-lite"/>
    </source>
</evidence>
<dbReference type="Pfam" id="PF21294">
    <property type="entry name" value="Polysacc_lyase_14"/>
    <property type="match status" value="1"/>
</dbReference>
<feature type="compositionally biased region" description="Polar residues" evidence="1">
    <location>
        <begin position="150"/>
        <end position="161"/>
    </location>
</feature>
<feature type="region of interest" description="Disordered" evidence="1">
    <location>
        <begin position="125"/>
        <end position="235"/>
    </location>
</feature>
<reference evidence="4" key="1">
    <citation type="submission" date="2020-05" db="EMBL/GenBank/DDBJ databases">
        <title>Mycena genomes resolve the evolution of fungal bioluminescence.</title>
        <authorList>
            <person name="Tsai I.J."/>
        </authorList>
    </citation>
    <scope>NUCLEOTIDE SEQUENCE</scope>
    <source>
        <strain evidence="4">CCC161011</strain>
    </source>
</reference>
<keyword evidence="5" id="KW-1185">Reference proteome</keyword>
<dbReference type="AlphaFoldDB" id="A0A8H7CJY0"/>
<dbReference type="PANTHER" id="PTHR40124">
    <property type="match status" value="1"/>
</dbReference>
<feature type="compositionally biased region" description="Basic residues" evidence="1">
    <location>
        <begin position="137"/>
        <end position="148"/>
    </location>
</feature>
<evidence type="ECO:0000259" key="3">
    <source>
        <dbReference type="Pfam" id="PF21294"/>
    </source>
</evidence>
<keyword evidence="2" id="KW-1133">Transmembrane helix</keyword>
<feature type="compositionally biased region" description="Low complexity" evidence="1">
    <location>
        <begin position="163"/>
        <end position="196"/>
    </location>
</feature>
<dbReference type="Gene3D" id="2.60.120.200">
    <property type="match status" value="1"/>
</dbReference>
<feature type="compositionally biased region" description="Polar residues" evidence="1">
    <location>
        <begin position="217"/>
        <end position="227"/>
    </location>
</feature>
<organism evidence="4 5">
    <name type="scientific">Mycena venus</name>
    <dbReference type="NCBI Taxonomy" id="2733690"/>
    <lineage>
        <taxon>Eukaryota</taxon>
        <taxon>Fungi</taxon>
        <taxon>Dikarya</taxon>
        <taxon>Basidiomycota</taxon>
        <taxon>Agaricomycotina</taxon>
        <taxon>Agaricomycetes</taxon>
        <taxon>Agaricomycetidae</taxon>
        <taxon>Agaricales</taxon>
        <taxon>Marasmiineae</taxon>
        <taxon>Mycenaceae</taxon>
        <taxon>Mycena</taxon>
    </lineage>
</organism>
<dbReference type="OrthoDB" id="3337916at2759"/>
<feature type="transmembrane region" description="Helical" evidence="2">
    <location>
        <begin position="90"/>
        <end position="110"/>
    </location>
</feature>
<feature type="transmembrane region" description="Helical" evidence="2">
    <location>
        <begin position="44"/>
        <end position="70"/>
    </location>
</feature>
<dbReference type="PANTHER" id="PTHR40124:SF1">
    <property type="entry name" value="DISAGGREGATASE RELATED REPEAT PROTEIN"/>
    <property type="match status" value="1"/>
</dbReference>
<sequence>MPIYSSRRKRNQAYYSGVLLHIDSNMHMKAQEIFRVIEIGKTACLAHCSVGQLAPLVFLSALFVLFSFFAPPTPSSLPSDPTTNLAMYASRLYIVLVALLATLVAADSLHDSQWSRRAHKAIARSKPAEVAVERSTKPNRRLVRRRSCKAPSNSTSSTIKSVASITATGATQSQTQAETTSTSTSTSTSAKSTSTGTSGGGGGGALSLAALFPEGTPGTSWTTSPKSDSALPLSDSTLNPTRLIKALAHTYMSAPDGKQAMRATYPEGSYTFTHTPQGGLSFYAPGPNSLDMTTAKTLTFGYSVFFEEGFDFNMGGKLPGLYGGNDADVAIGCSGGRRSTECYSVRLMWRTNGMGEIYSYLPDYEVDGFAANKGVCDIPPMSECNPTYGASVGRGAFVFPTGQWTTVSQRVKLNDPGQANGEMQLWVNGKSVIDVSGIILRDSAAGRHRGIQMQTFFGGSEPEWASPKTQSSYFSDFSVAILETL</sequence>
<keyword evidence="2" id="KW-0472">Membrane</keyword>